<dbReference type="RefSeq" id="WP_058482630.1">
    <property type="nucleotide sequence ID" value="NZ_CAAAII010000002.1"/>
</dbReference>
<keyword evidence="3" id="KW-1185">Reference proteome</keyword>
<evidence type="ECO:0000256" key="1">
    <source>
        <dbReference type="SAM" id="SignalP"/>
    </source>
</evidence>
<feature type="signal peptide" evidence="1">
    <location>
        <begin position="1"/>
        <end position="19"/>
    </location>
</feature>
<dbReference type="PROSITE" id="PS51257">
    <property type="entry name" value="PROKAR_LIPOPROTEIN"/>
    <property type="match status" value="1"/>
</dbReference>
<accession>A0A0W0Z8V9</accession>
<organism evidence="2 3">
    <name type="scientific">Legionella spiritensis</name>
    <dbReference type="NCBI Taxonomy" id="452"/>
    <lineage>
        <taxon>Bacteria</taxon>
        <taxon>Pseudomonadati</taxon>
        <taxon>Pseudomonadota</taxon>
        <taxon>Gammaproteobacteria</taxon>
        <taxon>Legionellales</taxon>
        <taxon>Legionellaceae</taxon>
        <taxon>Legionella</taxon>
    </lineage>
</organism>
<sequence length="118" mass="13089">MKKTAVILYLFAWTALLTACHHNPLKEASPRQRINFLMAASTAAEKRLDVFVAPGGGYYLSCMQGEDLPIDCRTLFANMVAYAQTTKTFKDVTVAELTDPALFAEVVDDYQNAFFNAV</sequence>
<name>A0A0W0Z8V9_LEGSP</name>
<reference evidence="2 3" key="1">
    <citation type="submission" date="2015-11" db="EMBL/GenBank/DDBJ databases">
        <title>Genomic analysis of 38 Legionella species identifies large and diverse effector repertoires.</title>
        <authorList>
            <person name="Burstein D."/>
            <person name="Amaro F."/>
            <person name="Zusman T."/>
            <person name="Lifshitz Z."/>
            <person name="Cohen O."/>
            <person name="Gilbert J.A."/>
            <person name="Pupko T."/>
            <person name="Shuman H.A."/>
            <person name="Segal G."/>
        </authorList>
    </citation>
    <scope>NUCLEOTIDE SEQUENCE [LARGE SCALE GENOMIC DNA]</scope>
    <source>
        <strain evidence="2 3">Mt.St.Helens-9</strain>
    </source>
</reference>
<dbReference type="OrthoDB" id="5642727at2"/>
<proteinExistence type="predicted"/>
<gene>
    <name evidence="2" type="primary">lvrD</name>
    <name evidence="2" type="ORF">Lspi_0680</name>
</gene>
<evidence type="ECO:0000313" key="3">
    <source>
        <dbReference type="Proteomes" id="UP000054877"/>
    </source>
</evidence>
<dbReference type="EMBL" id="LNYX01000007">
    <property type="protein sequence ID" value="KTD65363.1"/>
    <property type="molecule type" value="Genomic_DNA"/>
</dbReference>
<dbReference type="PATRIC" id="fig|452.5.peg.746"/>
<dbReference type="STRING" id="452.Lspi_0680"/>
<comment type="caution">
    <text evidence="2">The sequence shown here is derived from an EMBL/GenBank/DDBJ whole genome shotgun (WGS) entry which is preliminary data.</text>
</comment>
<protein>
    <submittedName>
        <fullName evidence="2">Legionella vir region protein</fullName>
    </submittedName>
</protein>
<feature type="chain" id="PRO_5006918402" evidence="1">
    <location>
        <begin position="20"/>
        <end position="118"/>
    </location>
</feature>
<evidence type="ECO:0000313" key="2">
    <source>
        <dbReference type="EMBL" id="KTD65363.1"/>
    </source>
</evidence>
<keyword evidence="1" id="KW-0732">Signal</keyword>
<dbReference type="Proteomes" id="UP000054877">
    <property type="component" value="Unassembled WGS sequence"/>
</dbReference>
<dbReference type="AlphaFoldDB" id="A0A0W0Z8V9"/>